<name>A0A9Q5FMZ4_PSEFR</name>
<sequence>MQNQGVSDIDVLALSVRDPESKKLINEAITAYRGGALRSAIMSTWISVVYDIFSKSRELSVQGDAAAAAFTSKVDAAIDTQAVAQMQAIERDLLDSACSQLQLLTKHEYDALKRIQYDRNLCAHPAFVTDDDFFQPVPDLVRSHIVHALRLLLIHAPLQGKSALARFRTDILSPSYPRSREGIRVFVVTKYLGRAKDVLVSNLIKVLIKSLFLDDSHEFLSRRRLVAWTLSEVAQAKPAIFEAVARPFVGSFFEGVEDEKLMEVCVLLGAEPRMWDWFSEAVKLRVRRLIEDSSVAQLKNHLCFDAFSVQSVSDALLARFYALENEEQVELITDNPKREFVDQGIRLYSDAPSYRESDRLGQSIVVPLAVQFTTQDVQKLLDAVLGNSQISYASGTADVLLEVFRITQSLLGETKEYWQGFVNKMTEQHGGKEDAHYSYPSIRARLAAV</sequence>
<accession>A0A9Q5FMZ4</accession>
<organism evidence="1 2">
    <name type="scientific">Pseudomonas fragi</name>
    <dbReference type="NCBI Taxonomy" id="296"/>
    <lineage>
        <taxon>Bacteria</taxon>
        <taxon>Pseudomonadati</taxon>
        <taxon>Pseudomonadota</taxon>
        <taxon>Gammaproteobacteria</taxon>
        <taxon>Pseudomonadales</taxon>
        <taxon>Pseudomonadaceae</taxon>
        <taxon>Pseudomonas</taxon>
    </lineage>
</organism>
<protein>
    <submittedName>
        <fullName evidence="1">Uncharacterized protein</fullName>
    </submittedName>
</protein>
<reference evidence="1 2" key="1">
    <citation type="journal article" date="2020" name="Front. Microbiol.">
        <title>Genetic Organization of the aprX-lipA2 Operon Affects the Proteolytic Potential of Pseudomonas Species in Milk.</title>
        <authorList>
            <person name="Maier C."/>
            <person name="Huptas C."/>
            <person name="von Neubeck M."/>
            <person name="Scherer S."/>
            <person name="Wenning M."/>
            <person name="Lucking G."/>
        </authorList>
    </citation>
    <scope>NUCLEOTIDE SEQUENCE [LARGE SCALE GENOMIC DNA]</scope>
    <source>
        <strain evidence="1 2">WS 5094</strain>
    </source>
</reference>
<dbReference type="Proteomes" id="UP000564604">
    <property type="component" value="Unassembled WGS sequence"/>
</dbReference>
<dbReference type="RefSeq" id="WP_169907476.1">
    <property type="nucleotide sequence ID" value="NZ_JAAQYX010000005.1"/>
</dbReference>
<dbReference type="EMBL" id="JAAQYX010000005">
    <property type="protein sequence ID" value="NNB48786.1"/>
    <property type="molecule type" value="Genomic_DNA"/>
</dbReference>
<evidence type="ECO:0000313" key="1">
    <source>
        <dbReference type="EMBL" id="NNB48786.1"/>
    </source>
</evidence>
<evidence type="ECO:0000313" key="2">
    <source>
        <dbReference type="Proteomes" id="UP000564604"/>
    </source>
</evidence>
<gene>
    <name evidence="1" type="ORF">HBN89_05775</name>
</gene>
<comment type="caution">
    <text evidence="1">The sequence shown here is derived from an EMBL/GenBank/DDBJ whole genome shotgun (WGS) entry which is preliminary data.</text>
</comment>
<dbReference type="AlphaFoldDB" id="A0A9Q5FMZ4"/>
<proteinExistence type="predicted"/>